<protein>
    <submittedName>
        <fullName evidence="2">Uncharacterized protein</fullName>
    </submittedName>
</protein>
<dbReference type="EMBL" id="BLLF01000847">
    <property type="protein sequence ID" value="GFH15413.1"/>
    <property type="molecule type" value="Genomic_DNA"/>
</dbReference>
<reference evidence="2 3" key="1">
    <citation type="submission" date="2020-02" db="EMBL/GenBank/DDBJ databases">
        <title>Draft genome sequence of Haematococcus lacustris strain NIES-144.</title>
        <authorList>
            <person name="Morimoto D."/>
            <person name="Nakagawa S."/>
            <person name="Yoshida T."/>
            <person name="Sawayama S."/>
        </authorList>
    </citation>
    <scope>NUCLEOTIDE SEQUENCE [LARGE SCALE GENOMIC DNA]</scope>
    <source>
        <strain evidence="2 3">NIES-144</strain>
    </source>
</reference>
<comment type="caution">
    <text evidence="2">The sequence shown here is derived from an EMBL/GenBank/DDBJ whole genome shotgun (WGS) entry which is preliminary data.</text>
</comment>
<feature type="region of interest" description="Disordered" evidence="1">
    <location>
        <begin position="1"/>
        <end position="76"/>
    </location>
</feature>
<evidence type="ECO:0000313" key="2">
    <source>
        <dbReference type="EMBL" id="GFH15413.1"/>
    </source>
</evidence>
<proteinExistence type="predicted"/>
<organism evidence="2 3">
    <name type="scientific">Haematococcus lacustris</name>
    <name type="common">Green alga</name>
    <name type="synonym">Haematococcus pluvialis</name>
    <dbReference type="NCBI Taxonomy" id="44745"/>
    <lineage>
        <taxon>Eukaryota</taxon>
        <taxon>Viridiplantae</taxon>
        <taxon>Chlorophyta</taxon>
        <taxon>core chlorophytes</taxon>
        <taxon>Chlorophyceae</taxon>
        <taxon>CS clade</taxon>
        <taxon>Chlamydomonadales</taxon>
        <taxon>Haematococcaceae</taxon>
        <taxon>Haematococcus</taxon>
    </lineage>
</organism>
<evidence type="ECO:0000256" key="1">
    <source>
        <dbReference type="SAM" id="MobiDB-lite"/>
    </source>
</evidence>
<gene>
    <name evidence="2" type="ORF">HaLaN_11637</name>
</gene>
<accession>A0A699YYP7</accession>
<dbReference type="AlphaFoldDB" id="A0A699YYP7"/>
<sequence length="76" mass="7482">MQVLSPEGEVLAEEPGPASPPGHPSQLGALTAPDPHPHTNKAGPAAMPGGQGPSSRDVDLREEDTAGLAAAGSAQP</sequence>
<dbReference type="Proteomes" id="UP000485058">
    <property type="component" value="Unassembled WGS sequence"/>
</dbReference>
<feature type="non-terminal residue" evidence="2">
    <location>
        <position position="76"/>
    </location>
</feature>
<keyword evidence="3" id="KW-1185">Reference proteome</keyword>
<feature type="non-terminal residue" evidence="2">
    <location>
        <position position="1"/>
    </location>
</feature>
<evidence type="ECO:0000313" key="3">
    <source>
        <dbReference type="Proteomes" id="UP000485058"/>
    </source>
</evidence>
<name>A0A699YYP7_HAELA</name>